<dbReference type="Proteomes" id="UP001331761">
    <property type="component" value="Unassembled WGS sequence"/>
</dbReference>
<sequence>MTAISTAQRVYDAKSPKKSATSPEFATPVHKRSTTELASEVHSTERVPQNLHEEESARARENTIRGMKDQIVVSELNEATPAKEVVIDKDGAEEIGKLVDEKSKEILKKVENVSAEITKDLKVFGKDVQASAEAIVKPKLETIGATVTAGLQKASEGVDEMLNKTDEVTTSATDFVSRIGSAISGALPEASAVTKQSPTKEAVQSPAAGSPIEPPHQKIIVGETTATKI</sequence>
<keyword evidence="3" id="KW-1185">Reference proteome</keyword>
<evidence type="ECO:0000313" key="2">
    <source>
        <dbReference type="EMBL" id="KAK5980484.1"/>
    </source>
</evidence>
<comment type="caution">
    <text evidence="2">The sequence shown here is derived from an EMBL/GenBank/DDBJ whole genome shotgun (WGS) entry which is preliminary data.</text>
</comment>
<protein>
    <submittedName>
        <fullName evidence="2">Uncharacterized protein</fullName>
    </submittedName>
</protein>
<reference evidence="2 3" key="1">
    <citation type="submission" date="2019-10" db="EMBL/GenBank/DDBJ databases">
        <title>Assembly and Annotation for the nematode Trichostrongylus colubriformis.</title>
        <authorList>
            <person name="Martin J."/>
        </authorList>
    </citation>
    <scope>NUCLEOTIDE SEQUENCE [LARGE SCALE GENOMIC DNA]</scope>
    <source>
        <strain evidence="2">G859</strain>
        <tissue evidence="2">Whole worm</tissue>
    </source>
</reference>
<dbReference type="EMBL" id="WIXE01007356">
    <property type="protein sequence ID" value="KAK5980484.1"/>
    <property type="molecule type" value="Genomic_DNA"/>
</dbReference>
<name>A0AAN8FP08_TRICO</name>
<feature type="region of interest" description="Disordered" evidence="1">
    <location>
        <begin position="189"/>
        <end position="229"/>
    </location>
</feature>
<proteinExistence type="predicted"/>
<accession>A0AAN8FP08</accession>
<gene>
    <name evidence="2" type="ORF">GCK32_020107</name>
</gene>
<organism evidence="2 3">
    <name type="scientific">Trichostrongylus colubriformis</name>
    <name type="common">Black scour worm</name>
    <dbReference type="NCBI Taxonomy" id="6319"/>
    <lineage>
        <taxon>Eukaryota</taxon>
        <taxon>Metazoa</taxon>
        <taxon>Ecdysozoa</taxon>
        <taxon>Nematoda</taxon>
        <taxon>Chromadorea</taxon>
        <taxon>Rhabditida</taxon>
        <taxon>Rhabditina</taxon>
        <taxon>Rhabditomorpha</taxon>
        <taxon>Strongyloidea</taxon>
        <taxon>Trichostrongylidae</taxon>
        <taxon>Trichostrongylus</taxon>
    </lineage>
</organism>
<evidence type="ECO:0000256" key="1">
    <source>
        <dbReference type="SAM" id="MobiDB-lite"/>
    </source>
</evidence>
<feature type="region of interest" description="Disordered" evidence="1">
    <location>
        <begin position="1"/>
        <end position="60"/>
    </location>
</feature>
<evidence type="ECO:0000313" key="3">
    <source>
        <dbReference type="Proteomes" id="UP001331761"/>
    </source>
</evidence>
<dbReference type="AlphaFoldDB" id="A0AAN8FP08"/>
<feature type="compositionally biased region" description="Basic and acidic residues" evidence="1">
    <location>
        <begin position="51"/>
        <end position="60"/>
    </location>
</feature>